<dbReference type="SUPFAM" id="SSF51344">
    <property type="entry name" value="Epsilon subunit of F1F0-ATP synthase N-terminal domain"/>
    <property type="match status" value="1"/>
</dbReference>
<proteinExistence type="inferred from homology"/>
<keyword evidence="8 9" id="KW-0066">ATP synthesis</keyword>
<comment type="similarity">
    <text evidence="3 9">Belongs to the ATPase epsilon chain family.</text>
</comment>
<dbReference type="AlphaFoldDB" id="A0A412GJ78"/>
<keyword evidence="7 9" id="KW-0139">CF(1)</keyword>
<dbReference type="EMBL" id="QRUU01000041">
    <property type="protein sequence ID" value="RGR94846.1"/>
    <property type="molecule type" value="Genomic_DNA"/>
</dbReference>
<comment type="function">
    <text evidence="1">Produces ATP from ADP in the presence of a proton gradient across the membrane.</text>
</comment>
<dbReference type="Gene3D" id="2.60.15.10">
    <property type="entry name" value="F0F1 ATP synthase delta/epsilon subunit, N-terminal"/>
    <property type="match status" value="1"/>
</dbReference>
<reference evidence="12 13" key="1">
    <citation type="submission" date="2018-08" db="EMBL/GenBank/DDBJ databases">
        <title>A genome reference for cultivated species of the human gut microbiota.</title>
        <authorList>
            <person name="Zou Y."/>
            <person name="Xue W."/>
            <person name="Luo G."/>
        </authorList>
    </citation>
    <scope>NUCLEOTIDE SEQUENCE [LARGE SCALE GENOMIC DNA]</scope>
    <source>
        <strain evidence="12 13">AF24-2</strain>
    </source>
</reference>
<dbReference type="EMBL" id="DYXD01000042">
    <property type="protein sequence ID" value="HJF06951.1"/>
    <property type="molecule type" value="Genomic_DNA"/>
</dbReference>
<dbReference type="CDD" id="cd12152">
    <property type="entry name" value="F1-ATPase_delta"/>
    <property type="match status" value="1"/>
</dbReference>
<reference evidence="11" key="3">
    <citation type="submission" date="2021-09" db="EMBL/GenBank/DDBJ databases">
        <authorList>
            <person name="Gilroy R."/>
        </authorList>
    </citation>
    <scope>NUCLEOTIDE SEQUENCE</scope>
    <source>
        <strain evidence="11">CHK165-8395</strain>
    </source>
</reference>
<evidence type="ECO:0000313" key="12">
    <source>
        <dbReference type="EMBL" id="RGR94846.1"/>
    </source>
</evidence>
<dbReference type="Pfam" id="PF02823">
    <property type="entry name" value="ATP-synt_DE_N"/>
    <property type="match status" value="1"/>
</dbReference>
<evidence type="ECO:0000256" key="3">
    <source>
        <dbReference type="ARBA" id="ARBA00005712"/>
    </source>
</evidence>
<comment type="caution">
    <text evidence="12">The sequence shown here is derived from an EMBL/GenBank/DDBJ whole genome shotgun (WGS) entry which is preliminary data.</text>
</comment>
<comment type="subunit">
    <text evidence="9">F-type ATPases have 2 components, CF(1) - the catalytic core - and CF(0) - the membrane proton channel. CF(1) has five subunits: alpha(3), beta(3), gamma(1), delta(1), epsilon(1). CF(0) has three main subunits: a, b and c.</text>
</comment>
<dbReference type="GO" id="GO:0045259">
    <property type="term" value="C:proton-transporting ATP synthase complex"/>
    <property type="evidence" value="ECO:0007669"/>
    <property type="project" value="UniProtKB-KW"/>
</dbReference>
<evidence type="ECO:0000256" key="1">
    <source>
        <dbReference type="ARBA" id="ARBA00003543"/>
    </source>
</evidence>
<evidence type="ECO:0000256" key="7">
    <source>
        <dbReference type="ARBA" id="ARBA00023196"/>
    </source>
</evidence>
<dbReference type="Proteomes" id="UP000285864">
    <property type="component" value="Unassembled WGS sequence"/>
</dbReference>
<keyword evidence="6" id="KW-0472">Membrane</keyword>
<keyword evidence="13" id="KW-1185">Reference proteome</keyword>
<evidence type="ECO:0000256" key="8">
    <source>
        <dbReference type="ARBA" id="ARBA00023310"/>
    </source>
</evidence>
<evidence type="ECO:0000313" key="13">
    <source>
        <dbReference type="Proteomes" id="UP000285864"/>
    </source>
</evidence>
<protein>
    <submittedName>
        <fullName evidence="12">ATP synthase F1 subunit epsilon</fullName>
        <ecNumber evidence="12">3.6.3.14</ecNumber>
    </submittedName>
</protein>
<feature type="domain" description="ATP synthase F1 complex delta/epsilon subunit N-terminal" evidence="10">
    <location>
        <begin position="4"/>
        <end position="80"/>
    </location>
</feature>
<dbReference type="InterPro" id="IPR020546">
    <property type="entry name" value="ATP_synth_F1_dsu/esu_N"/>
</dbReference>
<dbReference type="RefSeq" id="WP_007570480.1">
    <property type="nucleotide sequence ID" value="NZ_CABKNL010000020.1"/>
</dbReference>
<sequence length="81" mass="8692">MKEMHLVIVSPERMLFDGKVSQVTLPGEMGEFQVLTNHAPIISSLVAGKISYTSGAETQSLQIAGGFADINNNQISVCVEL</sequence>
<dbReference type="InterPro" id="IPR001469">
    <property type="entry name" value="ATP_synth_F1_dsu/esu"/>
</dbReference>
<dbReference type="GO" id="GO:0012505">
    <property type="term" value="C:endomembrane system"/>
    <property type="evidence" value="ECO:0007669"/>
    <property type="project" value="UniProtKB-SubCell"/>
</dbReference>
<keyword evidence="12" id="KW-0378">Hydrolase</keyword>
<dbReference type="EC" id="3.6.3.14" evidence="12"/>
<evidence type="ECO:0000256" key="9">
    <source>
        <dbReference type="RuleBase" id="RU003656"/>
    </source>
</evidence>
<accession>A0A412GJ78</accession>
<evidence type="ECO:0000256" key="2">
    <source>
        <dbReference type="ARBA" id="ARBA00004184"/>
    </source>
</evidence>
<keyword evidence="4 9" id="KW-0813">Transport</keyword>
<reference evidence="11" key="2">
    <citation type="journal article" date="2021" name="PeerJ">
        <title>Extensive microbial diversity within the chicken gut microbiome revealed by metagenomics and culture.</title>
        <authorList>
            <person name="Gilroy R."/>
            <person name="Ravi A."/>
            <person name="Getino M."/>
            <person name="Pursley I."/>
            <person name="Horton D.L."/>
            <person name="Alikhan N.F."/>
            <person name="Baker D."/>
            <person name="Gharbi K."/>
            <person name="Hall N."/>
            <person name="Watson M."/>
            <person name="Adriaenssens E.M."/>
            <person name="Foster-Nyarko E."/>
            <person name="Jarju S."/>
            <person name="Secka A."/>
            <person name="Antonio M."/>
            <person name="Oren A."/>
            <person name="Chaudhuri R.R."/>
            <person name="La Ragione R."/>
            <person name="Hildebrand F."/>
            <person name="Pallen M.J."/>
        </authorList>
    </citation>
    <scope>NUCLEOTIDE SEQUENCE</scope>
    <source>
        <strain evidence="11">CHK165-8395</strain>
    </source>
</reference>
<evidence type="ECO:0000256" key="4">
    <source>
        <dbReference type="ARBA" id="ARBA00022448"/>
    </source>
</evidence>
<organism evidence="12 13">
    <name type="scientific">Phocaeicola coprocola</name>
    <dbReference type="NCBI Taxonomy" id="310298"/>
    <lineage>
        <taxon>Bacteria</taxon>
        <taxon>Pseudomonadati</taxon>
        <taxon>Bacteroidota</taxon>
        <taxon>Bacteroidia</taxon>
        <taxon>Bacteroidales</taxon>
        <taxon>Bacteroidaceae</taxon>
        <taxon>Phocaeicola</taxon>
    </lineage>
</organism>
<comment type="subcellular location">
    <subcellularLocation>
        <location evidence="2">Endomembrane system</location>
        <topology evidence="2">Peripheral membrane protein</topology>
    </subcellularLocation>
</comment>
<evidence type="ECO:0000313" key="11">
    <source>
        <dbReference type="EMBL" id="HJF06951.1"/>
    </source>
</evidence>
<keyword evidence="5 9" id="KW-0406">Ion transport</keyword>
<dbReference type="GO" id="GO:0046933">
    <property type="term" value="F:proton-transporting ATP synthase activity, rotational mechanism"/>
    <property type="evidence" value="ECO:0007669"/>
    <property type="project" value="InterPro"/>
</dbReference>
<dbReference type="PANTHER" id="PTHR13822">
    <property type="entry name" value="ATP SYNTHASE DELTA/EPSILON CHAIN"/>
    <property type="match status" value="1"/>
</dbReference>
<evidence type="ECO:0000259" key="10">
    <source>
        <dbReference type="Pfam" id="PF02823"/>
    </source>
</evidence>
<dbReference type="NCBIfam" id="TIGR01216">
    <property type="entry name" value="ATP_synt_epsi"/>
    <property type="match status" value="1"/>
</dbReference>
<name>A0A412GJ78_9BACT</name>
<evidence type="ECO:0000256" key="6">
    <source>
        <dbReference type="ARBA" id="ARBA00023136"/>
    </source>
</evidence>
<gene>
    <name evidence="12" type="primary">atpC</name>
    <name evidence="12" type="ORF">DWY20_09760</name>
    <name evidence="11" type="ORF">K8U81_01985</name>
</gene>
<dbReference type="Proteomes" id="UP000718012">
    <property type="component" value="Unassembled WGS sequence"/>
</dbReference>
<dbReference type="GO" id="GO:0016787">
    <property type="term" value="F:hydrolase activity"/>
    <property type="evidence" value="ECO:0007669"/>
    <property type="project" value="UniProtKB-KW"/>
</dbReference>
<dbReference type="PANTHER" id="PTHR13822:SF10">
    <property type="entry name" value="ATP SYNTHASE EPSILON CHAIN, CHLOROPLASTIC"/>
    <property type="match status" value="1"/>
</dbReference>
<dbReference type="InterPro" id="IPR036771">
    <property type="entry name" value="ATPsynth_dsu/esu_N"/>
</dbReference>
<evidence type="ECO:0000256" key="5">
    <source>
        <dbReference type="ARBA" id="ARBA00023065"/>
    </source>
</evidence>